<dbReference type="EMBL" id="BEZZ01157296">
    <property type="protein sequence ID" value="GCC45367.1"/>
    <property type="molecule type" value="Genomic_DNA"/>
</dbReference>
<accession>A0A401TRU8</accession>
<proteinExistence type="predicted"/>
<keyword evidence="2" id="KW-1185">Reference proteome</keyword>
<comment type="caution">
    <text evidence="1">The sequence shown here is derived from an EMBL/GenBank/DDBJ whole genome shotgun (WGS) entry which is preliminary data.</text>
</comment>
<feature type="non-terminal residue" evidence="1">
    <location>
        <position position="192"/>
    </location>
</feature>
<name>A0A401TRU8_CHIPU</name>
<evidence type="ECO:0000313" key="2">
    <source>
        <dbReference type="Proteomes" id="UP000287033"/>
    </source>
</evidence>
<protein>
    <submittedName>
        <fullName evidence="1">Uncharacterized protein</fullName>
    </submittedName>
</protein>
<reference evidence="1 2" key="1">
    <citation type="journal article" date="2018" name="Nat. Ecol. Evol.">
        <title>Shark genomes provide insights into elasmobranch evolution and the origin of vertebrates.</title>
        <authorList>
            <person name="Hara Y"/>
            <person name="Yamaguchi K"/>
            <person name="Onimaru K"/>
            <person name="Kadota M"/>
            <person name="Koyanagi M"/>
            <person name="Keeley SD"/>
            <person name="Tatsumi K"/>
            <person name="Tanaka K"/>
            <person name="Motone F"/>
            <person name="Kageyama Y"/>
            <person name="Nozu R"/>
            <person name="Adachi N"/>
            <person name="Nishimura O"/>
            <person name="Nakagawa R"/>
            <person name="Tanegashima C"/>
            <person name="Kiyatake I"/>
            <person name="Matsumoto R"/>
            <person name="Murakumo K"/>
            <person name="Nishida K"/>
            <person name="Terakita A"/>
            <person name="Kuratani S"/>
            <person name="Sato K"/>
            <person name="Hyodo S Kuraku.S."/>
        </authorList>
    </citation>
    <scope>NUCLEOTIDE SEQUENCE [LARGE SCALE GENOMIC DNA]</scope>
</reference>
<gene>
    <name evidence="1" type="ORF">chiPu_0029458</name>
</gene>
<sequence length="192" mass="21239">MDDLFVIGVKLRRIERPDRRQIAVEALDLNRRQLPGAALREGGRADIARQHVGIAVNAERRLVLGVHRIVPGAGRQLHHAGGDAVGDMHRGKAGAARVEDADDVAVGDPARRSVARIHARDLAAAMLGLNRMAAEIELAVQPRHRLVGDQEARRIRCRRVRLREPDRMARAIRIAMTGDLLREDLDAAARCR</sequence>
<dbReference type="Proteomes" id="UP000287033">
    <property type="component" value="Unassembled WGS sequence"/>
</dbReference>
<evidence type="ECO:0000313" key="1">
    <source>
        <dbReference type="EMBL" id="GCC45367.1"/>
    </source>
</evidence>
<dbReference type="AlphaFoldDB" id="A0A401TRU8"/>
<organism evidence="1 2">
    <name type="scientific">Chiloscyllium punctatum</name>
    <name type="common">Brownbanded bambooshark</name>
    <name type="synonym">Hemiscyllium punctatum</name>
    <dbReference type="NCBI Taxonomy" id="137246"/>
    <lineage>
        <taxon>Eukaryota</taxon>
        <taxon>Metazoa</taxon>
        <taxon>Chordata</taxon>
        <taxon>Craniata</taxon>
        <taxon>Vertebrata</taxon>
        <taxon>Chondrichthyes</taxon>
        <taxon>Elasmobranchii</taxon>
        <taxon>Galeomorphii</taxon>
        <taxon>Galeoidea</taxon>
        <taxon>Orectolobiformes</taxon>
        <taxon>Hemiscylliidae</taxon>
        <taxon>Chiloscyllium</taxon>
    </lineage>
</organism>